<accession>A0A6G1HQ29</accession>
<evidence type="ECO:0000313" key="3">
    <source>
        <dbReference type="Proteomes" id="UP000799640"/>
    </source>
</evidence>
<name>A0A6G1HQ29_9PEZI</name>
<protein>
    <submittedName>
        <fullName evidence="2">Uncharacterized protein</fullName>
    </submittedName>
</protein>
<evidence type="ECO:0000256" key="1">
    <source>
        <dbReference type="SAM" id="MobiDB-lite"/>
    </source>
</evidence>
<organism evidence="2 3">
    <name type="scientific">Trichodelitschia bisporula</name>
    <dbReference type="NCBI Taxonomy" id="703511"/>
    <lineage>
        <taxon>Eukaryota</taxon>
        <taxon>Fungi</taxon>
        <taxon>Dikarya</taxon>
        <taxon>Ascomycota</taxon>
        <taxon>Pezizomycotina</taxon>
        <taxon>Dothideomycetes</taxon>
        <taxon>Dothideomycetes incertae sedis</taxon>
        <taxon>Phaeotrichales</taxon>
        <taxon>Phaeotrichaceae</taxon>
        <taxon>Trichodelitschia</taxon>
    </lineage>
</organism>
<feature type="region of interest" description="Disordered" evidence="1">
    <location>
        <begin position="23"/>
        <end position="76"/>
    </location>
</feature>
<sequence>MPNKTAPDLNRACCTALRQTDLNPFRSAPPSRLPYAHDVPSPPSSASSIRKKLCADSGAASAPRKSTFPSPSKRLRAEQAKSMLSWPHGSRLQARYGCHIRPAFRAYP</sequence>
<dbReference type="Proteomes" id="UP000799640">
    <property type="component" value="Unassembled WGS sequence"/>
</dbReference>
<proteinExistence type="predicted"/>
<gene>
    <name evidence="2" type="ORF">EJ06DRAFT_532389</name>
</gene>
<dbReference type="EMBL" id="ML996701">
    <property type="protein sequence ID" value="KAF2398024.1"/>
    <property type="molecule type" value="Genomic_DNA"/>
</dbReference>
<dbReference type="AlphaFoldDB" id="A0A6G1HQ29"/>
<keyword evidence="3" id="KW-1185">Reference proteome</keyword>
<reference evidence="2" key="1">
    <citation type="journal article" date="2020" name="Stud. Mycol.">
        <title>101 Dothideomycetes genomes: a test case for predicting lifestyles and emergence of pathogens.</title>
        <authorList>
            <person name="Haridas S."/>
            <person name="Albert R."/>
            <person name="Binder M."/>
            <person name="Bloem J."/>
            <person name="Labutti K."/>
            <person name="Salamov A."/>
            <person name="Andreopoulos B."/>
            <person name="Baker S."/>
            <person name="Barry K."/>
            <person name="Bills G."/>
            <person name="Bluhm B."/>
            <person name="Cannon C."/>
            <person name="Castanera R."/>
            <person name="Culley D."/>
            <person name="Daum C."/>
            <person name="Ezra D."/>
            <person name="Gonzalez J."/>
            <person name="Henrissat B."/>
            <person name="Kuo A."/>
            <person name="Liang C."/>
            <person name="Lipzen A."/>
            <person name="Lutzoni F."/>
            <person name="Magnuson J."/>
            <person name="Mondo S."/>
            <person name="Nolan M."/>
            <person name="Ohm R."/>
            <person name="Pangilinan J."/>
            <person name="Park H.-J."/>
            <person name="Ramirez L."/>
            <person name="Alfaro M."/>
            <person name="Sun H."/>
            <person name="Tritt A."/>
            <person name="Yoshinaga Y."/>
            <person name="Zwiers L.-H."/>
            <person name="Turgeon B."/>
            <person name="Goodwin S."/>
            <person name="Spatafora J."/>
            <person name="Crous P."/>
            <person name="Grigoriev I."/>
        </authorList>
    </citation>
    <scope>NUCLEOTIDE SEQUENCE</scope>
    <source>
        <strain evidence="2">CBS 262.69</strain>
    </source>
</reference>
<evidence type="ECO:0000313" key="2">
    <source>
        <dbReference type="EMBL" id="KAF2398024.1"/>
    </source>
</evidence>